<dbReference type="GO" id="GO:0000062">
    <property type="term" value="F:fatty-acyl-CoA binding"/>
    <property type="evidence" value="ECO:0007669"/>
    <property type="project" value="InterPro"/>
</dbReference>
<dbReference type="Proteomes" id="UP000887540">
    <property type="component" value="Unplaced"/>
</dbReference>
<proteinExistence type="predicted"/>
<evidence type="ECO:0000256" key="2">
    <source>
        <dbReference type="ARBA" id="ARBA00059808"/>
    </source>
</evidence>
<evidence type="ECO:0000313" key="7">
    <source>
        <dbReference type="WBParaSite" id="ACRNAN_scaffold86.g21450.t1"/>
    </source>
</evidence>
<keyword evidence="6" id="KW-1185">Reference proteome</keyword>
<dbReference type="PANTHER" id="PTHR23310">
    <property type="entry name" value="ACYL-COA-BINDING PROTEIN, ACBP"/>
    <property type="match status" value="1"/>
</dbReference>
<reference evidence="7" key="1">
    <citation type="submission" date="2022-11" db="UniProtKB">
        <authorList>
            <consortium name="WormBaseParasite"/>
        </authorList>
    </citation>
    <scope>IDENTIFICATION</scope>
</reference>
<evidence type="ECO:0000256" key="1">
    <source>
        <dbReference type="ARBA" id="ARBA00023121"/>
    </source>
</evidence>
<dbReference type="SUPFAM" id="SSF47027">
    <property type="entry name" value="Acyl-CoA binding protein"/>
    <property type="match status" value="1"/>
</dbReference>
<feature type="compositionally biased region" description="Basic and acidic residues" evidence="3">
    <location>
        <begin position="159"/>
        <end position="172"/>
    </location>
</feature>
<dbReference type="InterPro" id="IPR035984">
    <property type="entry name" value="Acyl-CoA-binding_sf"/>
</dbReference>
<comment type="function">
    <text evidence="2">Binds medium- and long-chain acyl-CoA esters with very high affinity and may function as an intracellular carrier of acyl-CoA esters.</text>
</comment>
<dbReference type="WBParaSite" id="ACRNAN_scaffold86.g21450.t1">
    <property type="protein sequence ID" value="ACRNAN_scaffold86.g21450.t1"/>
    <property type="gene ID" value="ACRNAN_scaffold86.g21450"/>
</dbReference>
<dbReference type="GO" id="GO:0006631">
    <property type="term" value="P:fatty acid metabolic process"/>
    <property type="evidence" value="ECO:0007669"/>
    <property type="project" value="TreeGrafter"/>
</dbReference>
<evidence type="ECO:0000256" key="3">
    <source>
        <dbReference type="SAM" id="MobiDB-lite"/>
    </source>
</evidence>
<dbReference type="InterPro" id="IPR014352">
    <property type="entry name" value="FERM/acyl-CoA-bd_prot_sf"/>
</dbReference>
<feature type="transmembrane region" description="Helical" evidence="4">
    <location>
        <begin position="282"/>
        <end position="305"/>
    </location>
</feature>
<evidence type="ECO:0000256" key="4">
    <source>
        <dbReference type="SAM" id="Phobius"/>
    </source>
</evidence>
<dbReference type="InterPro" id="IPR000582">
    <property type="entry name" value="Acyl-CoA-binding_protein"/>
</dbReference>
<organism evidence="6 7">
    <name type="scientific">Acrobeloides nanus</name>
    <dbReference type="NCBI Taxonomy" id="290746"/>
    <lineage>
        <taxon>Eukaryota</taxon>
        <taxon>Metazoa</taxon>
        <taxon>Ecdysozoa</taxon>
        <taxon>Nematoda</taxon>
        <taxon>Chromadorea</taxon>
        <taxon>Rhabditida</taxon>
        <taxon>Tylenchina</taxon>
        <taxon>Cephalobomorpha</taxon>
        <taxon>Cephaloboidea</taxon>
        <taxon>Cephalobidae</taxon>
        <taxon>Acrobeloides</taxon>
    </lineage>
</organism>
<accession>A0A914EIN9</accession>
<dbReference type="GO" id="GO:0005737">
    <property type="term" value="C:cytoplasm"/>
    <property type="evidence" value="ECO:0007669"/>
    <property type="project" value="TreeGrafter"/>
</dbReference>
<evidence type="ECO:0000259" key="5">
    <source>
        <dbReference type="PROSITE" id="PS51228"/>
    </source>
</evidence>
<dbReference type="PANTHER" id="PTHR23310:SF120">
    <property type="entry name" value="ACYL-COA-BINDING PROTEIN HOMOLOG 3"/>
    <property type="match status" value="1"/>
</dbReference>
<feature type="region of interest" description="Disordered" evidence="3">
    <location>
        <begin position="159"/>
        <end position="185"/>
    </location>
</feature>
<dbReference type="Gene3D" id="1.20.80.10">
    <property type="match status" value="1"/>
</dbReference>
<dbReference type="FunFam" id="1.20.80.10:FF:000010">
    <property type="entry name" value="Acyl-CoA-binding domain-containing protein 5"/>
    <property type="match status" value="1"/>
</dbReference>
<feature type="domain" description="ACB" evidence="5">
    <location>
        <begin position="15"/>
        <end position="104"/>
    </location>
</feature>
<evidence type="ECO:0000313" key="6">
    <source>
        <dbReference type="Proteomes" id="UP000887540"/>
    </source>
</evidence>
<protein>
    <submittedName>
        <fullName evidence="7">ACB domain-containing protein</fullName>
    </submittedName>
</protein>
<keyword evidence="4" id="KW-1133">Transmembrane helix</keyword>
<keyword evidence="4" id="KW-0472">Membrane</keyword>
<sequence length="312" mass="36350">MASESINDVEIESNIDEIFDAAVEIVHNMPKEGPLTTSNSKKLAFYALYKQATNGPCNVPRPAFWNIVEKYKWDAWNRLENMDKQKAKTKYVQKMRGMIDKVLEQYDVTQWMHGDQWDHLEPLLRPKFKLIGRDLFQSRDSKTQISHVDTVENQAWEKISLDENKSNERTSEQEESPSNQNTNLHTEESVLSDDEYTDADELPPTSSVSSKLSLSNISRSDHEVLDGEELTVSVLQKFLVHFQSNVNLLTQHFHSITTNLMKQNQIIATLLANMPKRYRNGMSWKTTLLFILWPIIVNVCMYYILKRRYFIK</sequence>
<dbReference type="PRINTS" id="PR00689">
    <property type="entry name" value="ACOABINDINGP"/>
</dbReference>
<dbReference type="AlphaFoldDB" id="A0A914EIN9"/>
<dbReference type="GO" id="GO:0019915">
    <property type="term" value="P:lipid storage"/>
    <property type="evidence" value="ECO:0007669"/>
    <property type="project" value="UniProtKB-ARBA"/>
</dbReference>
<name>A0A914EIN9_9BILA</name>
<dbReference type="Pfam" id="PF00887">
    <property type="entry name" value="ACBP"/>
    <property type="match status" value="1"/>
</dbReference>
<keyword evidence="4" id="KW-0812">Transmembrane</keyword>
<keyword evidence="1" id="KW-0446">Lipid-binding</keyword>
<dbReference type="PROSITE" id="PS51228">
    <property type="entry name" value="ACB_2"/>
    <property type="match status" value="1"/>
</dbReference>